<protein>
    <recommendedName>
        <fullName evidence="4">Tetratricopeptide repeat protein</fullName>
    </recommendedName>
</protein>
<dbReference type="PROSITE" id="PS50005">
    <property type="entry name" value="TPR"/>
    <property type="match status" value="1"/>
</dbReference>
<evidence type="ECO:0008006" key="4">
    <source>
        <dbReference type="Google" id="ProtNLM"/>
    </source>
</evidence>
<reference evidence="2 3" key="1">
    <citation type="submission" date="2011-07" db="EMBL/GenBank/DDBJ databases">
        <authorList>
            <person name="Coyne R."/>
            <person name="Brami D."/>
            <person name="Johnson J."/>
            <person name="Hostetler J."/>
            <person name="Hannick L."/>
            <person name="Clark T."/>
            <person name="Cassidy-Hanley D."/>
            <person name="Inman J."/>
        </authorList>
    </citation>
    <scope>NUCLEOTIDE SEQUENCE [LARGE SCALE GENOMIC DNA]</scope>
    <source>
        <strain evidence="2 3">G5</strain>
    </source>
</reference>
<dbReference type="InterPro" id="IPR019734">
    <property type="entry name" value="TPR_rpt"/>
</dbReference>
<dbReference type="Proteomes" id="UP000008983">
    <property type="component" value="Unassembled WGS sequence"/>
</dbReference>
<proteinExistence type="predicted"/>
<sequence>MKYKTQQKAFKRLLIYNKQQIKTILQVFIDLQFQLNKKQDGLILEKLSKSYSRQGSIQKAISLYERALTIKSYTEEPESKILTNYLIQCNLYFQVFYYITLRCIQGIKVNYKNQFQLLNKLYKIISI</sequence>
<feature type="repeat" description="TPR" evidence="1">
    <location>
        <begin position="41"/>
        <end position="74"/>
    </location>
</feature>
<evidence type="ECO:0000256" key="1">
    <source>
        <dbReference type="PROSITE-ProRule" id="PRU00339"/>
    </source>
</evidence>
<keyword evidence="3" id="KW-1185">Reference proteome</keyword>
<evidence type="ECO:0000313" key="2">
    <source>
        <dbReference type="EMBL" id="EGR34140.1"/>
    </source>
</evidence>
<gene>
    <name evidence="2" type="ORF">IMG5_023010</name>
</gene>
<dbReference type="GeneID" id="14910327"/>
<name>G0QKW5_ICHMU</name>
<dbReference type="RefSeq" id="XP_004039444.1">
    <property type="nucleotide sequence ID" value="XM_004039396.1"/>
</dbReference>
<keyword evidence="1" id="KW-0802">TPR repeat</keyword>
<organism evidence="2 3">
    <name type="scientific">Ichthyophthirius multifiliis</name>
    <name type="common">White spot disease agent</name>
    <name type="synonym">Ich</name>
    <dbReference type="NCBI Taxonomy" id="5932"/>
    <lineage>
        <taxon>Eukaryota</taxon>
        <taxon>Sar</taxon>
        <taxon>Alveolata</taxon>
        <taxon>Ciliophora</taxon>
        <taxon>Intramacronucleata</taxon>
        <taxon>Oligohymenophorea</taxon>
        <taxon>Hymenostomatida</taxon>
        <taxon>Ophryoglenina</taxon>
        <taxon>Ichthyophthirius</taxon>
    </lineage>
</organism>
<dbReference type="AlphaFoldDB" id="G0QKW5"/>
<dbReference type="EMBL" id="GL983200">
    <property type="protein sequence ID" value="EGR34140.1"/>
    <property type="molecule type" value="Genomic_DNA"/>
</dbReference>
<evidence type="ECO:0000313" key="3">
    <source>
        <dbReference type="Proteomes" id="UP000008983"/>
    </source>
</evidence>
<accession>G0QKW5</accession>
<dbReference type="InParanoid" id="G0QKW5"/>